<dbReference type="SUPFAM" id="SSF53697">
    <property type="entry name" value="SIS domain"/>
    <property type="match status" value="1"/>
</dbReference>
<dbReference type="AlphaFoldDB" id="A0A2R7Y480"/>
<dbReference type="InterPro" id="IPR019490">
    <property type="entry name" value="Glu6P/Mann6P_isomerase_C"/>
</dbReference>
<dbReference type="PROSITE" id="PS51464">
    <property type="entry name" value="SIS"/>
    <property type="match status" value="1"/>
</dbReference>
<reference evidence="4" key="1">
    <citation type="submission" date="2017-04" db="EMBL/GenBank/DDBJ databases">
        <authorList>
            <person name="Afonso C.L."/>
            <person name="Miller P.J."/>
            <person name="Scott M.A."/>
            <person name="Spackman E."/>
            <person name="Goraichik I."/>
            <person name="Dimitrov K.M."/>
            <person name="Suarez D.L."/>
            <person name="Swayne D.E."/>
        </authorList>
    </citation>
    <scope>NUCLEOTIDE SEQUENCE</scope>
    <source>
        <strain evidence="4">NZ3</strain>
    </source>
</reference>
<dbReference type="GO" id="GO:0005975">
    <property type="term" value="P:carbohydrate metabolic process"/>
    <property type="evidence" value="ECO:0007669"/>
    <property type="project" value="InterPro"/>
</dbReference>
<dbReference type="Proteomes" id="UP000244093">
    <property type="component" value="Unassembled WGS sequence"/>
</dbReference>
<evidence type="ECO:0000313" key="4">
    <source>
        <dbReference type="EMBL" id="PUA32328.1"/>
    </source>
</evidence>
<gene>
    <name evidence="4" type="ORF">B7O98_06620</name>
</gene>
<name>A0A2R7Y480_9CREN</name>
<comment type="similarity">
    <text evidence="1">Belongs to the PGI/PMI family.</text>
</comment>
<accession>A0A2R7Y480</accession>
<dbReference type="InterPro" id="IPR035484">
    <property type="entry name" value="SIS_PGI/PMI_1"/>
</dbReference>
<evidence type="ECO:0000313" key="5">
    <source>
        <dbReference type="Proteomes" id="UP000244093"/>
    </source>
</evidence>
<keyword evidence="2" id="KW-0413">Isomerase</keyword>
<dbReference type="GO" id="GO:0097367">
    <property type="term" value="F:carbohydrate derivative binding"/>
    <property type="evidence" value="ECO:0007669"/>
    <property type="project" value="InterPro"/>
</dbReference>
<dbReference type="EMBL" id="NBVN01000004">
    <property type="protein sequence ID" value="PUA32328.1"/>
    <property type="molecule type" value="Genomic_DNA"/>
</dbReference>
<protein>
    <recommendedName>
        <fullName evidence="3">SIS domain-containing protein</fullName>
    </recommendedName>
</protein>
<reference evidence="4" key="2">
    <citation type="journal article" date="2018" name="Syst. Appl. Microbiol.">
        <title>A new symbiotic nanoarchaeote (Candidatus Nanoclepta minutus) and its host (Zestosphaera tikiterensis gen. nov., sp. nov.) from a New Zealand hot spring.</title>
        <authorList>
            <person name="St John E."/>
            <person name="Liu Y."/>
            <person name="Podar M."/>
            <person name="Stott M.B."/>
            <person name="Meneghin J."/>
            <person name="Chen Z."/>
            <person name="Lagutin K."/>
            <person name="Mitchell K."/>
            <person name="Reysenbach A.L."/>
        </authorList>
    </citation>
    <scope>NUCLEOTIDE SEQUENCE [LARGE SCALE GENOMIC DNA]</scope>
    <source>
        <strain evidence="4">NZ3</strain>
    </source>
</reference>
<dbReference type="Gene3D" id="3.40.50.10490">
    <property type="entry name" value="Glucose-6-phosphate isomerase like protein, domain 1"/>
    <property type="match status" value="2"/>
</dbReference>
<feature type="domain" description="SIS" evidence="3">
    <location>
        <begin position="18"/>
        <end position="173"/>
    </location>
</feature>
<evidence type="ECO:0000256" key="2">
    <source>
        <dbReference type="ARBA" id="ARBA00023235"/>
    </source>
</evidence>
<sequence>MEFINEYLDWDVLIKSSLDQEPQNTMQLIDVEGLVVAGMGGSGIVGDVLYVESLNQLEKPLIVVKNSRLPRYVSKRWLLLAISYSGNTTETLRVVREAFERGVKVCVVASGGSLLKIAVEKGLPYFKVASGRTPRTSFPALLIGSLKLLKSLGIVTYVSKYDIIDKLMRKEELLKAASDIASFISSNTPVFISDSEYYPLALRAKNEFNENAKVLGKVEVYPEGFHNDIVGWEVPKEGLTALIFRRSGDKAMDFLINYLTNLSIKTYTLTLDGEFIPNVIKWSQVLGVASVIHALQRNINPRETKSIQLYKEFIEKETV</sequence>
<dbReference type="GO" id="GO:1901135">
    <property type="term" value="P:carbohydrate derivative metabolic process"/>
    <property type="evidence" value="ECO:0007669"/>
    <property type="project" value="InterPro"/>
</dbReference>
<dbReference type="GO" id="GO:0004476">
    <property type="term" value="F:mannose-6-phosphate isomerase activity"/>
    <property type="evidence" value="ECO:0007669"/>
    <property type="project" value="InterPro"/>
</dbReference>
<organism evidence="4 5">
    <name type="scientific">Zestosphaera tikiterensis</name>
    <dbReference type="NCBI Taxonomy" id="1973259"/>
    <lineage>
        <taxon>Archaea</taxon>
        <taxon>Thermoproteota</taxon>
        <taxon>Thermoprotei</taxon>
        <taxon>Desulfurococcales</taxon>
        <taxon>Desulfurococcaceae</taxon>
        <taxon>Zestosphaera</taxon>
    </lineage>
</organism>
<dbReference type="InterPro" id="IPR001347">
    <property type="entry name" value="SIS_dom"/>
</dbReference>
<evidence type="ECO:0000259" key="3">
    <source>
        <dbReference type="PROSITE" id="PS51464"/>
    </source>
</evidence>
<evidence type="ECO:0000256" key="1">
    <source>
        <dbReference type="ARBA" id="ARBA00010523"/>
    </source>
</evidence>
<proteinExistence type="inferred from homology"/>
<dbReference type="GO" id="GO:0004347">
    <property type="term" value="F:glucose-6-phosphate isomerase activity"/>
    <property type="evidence" value="ECO:0007669"/>
    <property type="project" value="InterPro"/>
</dbReference>
<dbReference type="Pfam" id="PF10432">
    <property type="entry name" value="bact-PGI_C"/>
    <property type="match status" value="1"/>
</dbReference>
<dbReference type="InterPro" id="IPR046348">
    <property type="entry name" value="SIS_dom_sf"/>
</dbReference>
<dbReference type="CDD" id="cd05017">
    <property type="entry name" value="SIS_PGI_PMI_1"/>
    <property type="match status" value="1"/>
</dbReference>
<comment type="caution">
    <text evidence="4">The sequence shown here is derived from an EMBL/GenBank/DDBJ whole genome shotgun (WGS) entry which is preliminary data.</text>
</comment>